<dbReference type="InterPro" id="IPR020548">
    <property type="entry name" value="Fructose_bisphosphatase_AS"/>
</dbReference>
<dbReference type="GO" id="GO:0006094">
    <property type="term" value="P:gluconeogenesis"/>
    <property type="evidence" value="ECO:0007669"/>
    <property type="project" value="TreeGrafter"/>
</dbReference>
<dbReference type="PANTHER" id="PTHR11556:SF41">
    <property type="entry name" value="FRUCTOSE-1,6-BISPHOSPHATASE, CYTOSOLIC"/>
    <property type="match status" value="1"/>
</dbReference>
<dbReference type="InterPro" id="IPR028343">
    <property type="entry name" value="FBPtase"/>
</dbReference>
<dbReference type="GO" id="GO:0030388">
    <property type="term" value="P:fructose 1,6-bisphosphate metabolic process"/>
    <property type="evidence" value="ECO:0007669"/>
    <property type="project" value="TreeGrafter"/>
</dbReference>
<protein>
    <recommendedName>
        <fullName evidence="11">Fructose-1,6-bisphosphatase, cytosolic</fullName>
        <ecNumber evidence="5">3.1.3.11</ecNumber>
    </recommendedName>
</protein>
<dbReference type="Gene3D" id="3.30.540.10">
    <property type="entry name" value="Fructose-1,6-Bisphosphatase, subunit A, domain 1"/>
    <property type="match status" value="1"/>
</dbReference>
<evidence type="ECO:0000256" key="9">
    <source>
        <dbReference type="ARBA" id="ARBA00022842"/>
    </source>
</evidence>
<feature type="domain" description="Fructose-1-6-bisphosphatase class I N-terminal" evidence="12">
    <location>
        <begin position="10"/>
        <end position="173"/>
    </location>
</feature>
<keyword evidence="10" id="KW-0119">Carbohydrate metabolism</keyword>
<proteinExistence type="inferred from homology"/>
<organism evidence="14">
    <name type="scientific">viral metagenome</name>
    <dbReference type="NCBI Taxonomy" id="1070528"/>
    <lineage>
        <taxon>unclassified sequences</taxon>
        <taxon>metagenomes</taxon>
        <taxon>organismal metagenomes</taxon>
    </lineage>
</organism>
<evidence type="ECO:0000313" key="14">
    <source>
        <dbReference type="EMBL" id="QHS91274.1"/>
    </source>
</evidence>
<accession>A0A6C0BHS8</accession>
<dbReference type="GO" id="GO:0006002">
    <property type="term" value="P:fructose 6-phosphate metabolic process"/>
    <property type="evidence" value="ECO:0007669"/>
    <property type="project" value="TreeGrafter"/>
</dbReference>
<dbReference type="PIRSF" id="PIRSF000904">
    <property type="entry name" value="FBPtase_SBPase"/>
    <property type="match status" value="1"/>
</dbReference>
<comment type="cofactor">
    <cofactor evidence="2">
        <name>Mg(2+)</name>
        <dbReference type="ChEBI" id="CHEBI:18420"/>
    </cofactor>
</comment>
<evidence type="ECO:0000256" key="8">
    <source>
        <dbReference type="ARBA" id="ARBA00022801"/>
    </source>
</evidence>
<keyword evidence="6" id="KW-0963">Cytoplasm</keyword>
<dbReference type="Pfam" id="PF18913">
    <property type="entry name" value="FBPase_C"/>
    <property type="match status" value="1"/>
</dbReference>
<dbReference type="Pfam" id="PF00316">
    <property type="entry name" value="FBPase"/>
    <property type="match status" value="1"/>
</dbReference>
<dbReference type="GO" id="GO:0042132">
    <property type="term" value="F:fructose 1,6-bisphosphate 1-phosphatase activity"/>
    <property type="evidence" value="ECO:0007669"/>
    <property type="project" value="UniProtKB-EC"/>
</dbReference>
<keyword evidence="8" id="KW-0378">Hydrolase</keyword>
<evidence type="ECO:0000256" key="1">
    <source>
        <dbReference type="ARBA" id="ARBA00001273"/>
    </source>
</evidence>
<dbReference type="PIRSF" id="PIRSF500210">
    <property type="entry name" value="FBPtase"/>
    <property type="match status" value="1"/>
</dbReference>
<dbReference type="PROSITE" id="PS00124">
    <property type="entry name" value="FBPASE"/>
    <property type="match status" value="1"/>
</dbReference>
<dbReference type="InterPro" id="IPR033391">
    <property type="entry name" value="FBPase_N"/>
</dbReference>
<dbReference type="EMBL" id="MN739157">
    <property type="protein sequence ID" value="QHS91274.1"/>
    <property type="molecule type" value="Genomic_DNA"/>
</dbReference>
<feature type="domain" description="Fructose-1-6-bisphosphatase class 1 C-terminal" evidence="13">
    <location>
        <begin position="180"/>
        <end position="303"/>
    </location>
</feature>
<dbReference type="GO" id="GO:0006000">
    <property type="term" value="P:fructose metabolic process"/>
    <property type="evidence" value="ECO:0007669"/>
    <property type="project" value="TreeGrafter"/>
</dbReference>
<dbReference type="HAMAP" id="MF_01855">
    <property type="entry name" value="FBPase_class1"/>
    <property type="match status" value="1"/>
</dbReference>
<evidence type="ECO:0000256" key="5">
    <source>
        <dbReference type="ARBA" id="ARBA00013093"/>
    </source>
</evidence>
<comment type="similarity">
    <text evidence="4">Belongs to the FBPase class 1 family.</text>
</comment>
<dbReference type="EC" id="3.1.3.11" evidence="5"/>
<evidence type="ECO:0000259" key="12">
    <source>
        <dbReference type="Pfam" id="PF00316"/>
    </source>
</evidence>
<dbReference type="GO" id="GO:0046872">
    <property type="term" value="F:metal ion binding"/>
    <property type="evidence" value="ECO:0007669"/>
    <property type="project" value="UniProtKB-KW"/>
</dbReference>
<dbReference type="PRINTS" id="PR00115">
    <property type="entry name" value="F16BPHPHTASE"/>
</dbReference>
<evidence type="ECO:0000256" key="4">
    <source>
        <dbReference type="ARBA" id="ARBA00010941"/>
    </source>
</evidence>
<comment type="subcellular location">
    <subcellularLocation>
        <location evidence="3">Cytoplasm</location>
    </subcellularLocation>
</comment>
<dbReference type="PANTHER" id="PTHR11556">
    <property type="entry name" value="FRUCTOSE-1,6-BISPHOSPHATASE-RELATED"/>
    <property type="match status" value="1"/>
</dbReference>
<dbReference type="GO" id="GO:0005829">
    <property type="term" value="C:cytosol"/>
    <property type="evidence" value="ECO:0007669"/>
    <property type="project" value="TreeGrafter"/>
</dbReference>
<evidence type="ECO:0000256" key="3">
    <source>
        <dbReference type="ARBA" id="ARBA00004496"/>
    </source>
</evidence>
<evidence type="ECO:0000256" key="11">
    <source>
        <dbReference type="ARBA" id="ARBA00040159"/>
    </source>
</evidence>
<evidence type="ECO:0000256" key="6">
    <source>
        <dbReference type="ARBA" id="ARBA00022490"/>
    </source>
</evidence>
<name>A0A6C0BHS8_9ZZZZ</name>
<reference evidence="14" key="1">
    <citation type="journal article" date="2020" name="Nature">
        <title>Giant virus diversity and host interactions through global metagenomics.</title>
        <authorList>
            <person name="Schulz F."/>
            <person name="Roux S."/>
            <person name="Paez-Espino D."/>
            <person name="Jungbluth S."/>
            <person name="Walsh D.A."/>
            <person name="Denef V.J."/>
            <person name="McMahon K.D."/>
            <person name="Konstantinidis K.T."/>
            <person name="Eloe-Fadrosh E.A."/>
            <person name="Kyrpides N.C."/>
            <person name="Woyke T."/>
        </authorList>
    </citation>
    <scope>NUCLEOTIDE SEQUENCE</scope>
    <source>
        <strain evidence="14">GVMAG-M-3300013004-44</strain>
    </source>
</reference>
<dbReference type="FunFam" id="3.40.190.80:FF:000001">
    <property type="entry name" value="Fructose-1,6-bisphosphatase class 1"/>
    <property type="match status" value="1"/>
</dbReference>
<evidence type="ECO:0000256" key="10">
    <source>
        <dbReference type="ARBA" id="ARBA00023277"/>
    </source>
</evidence>
<comment type="catalytic activity">
    <reaction evidence="1">
        <text>beta-D-fructose 1,6-bisphosphate + H2O = beta-D-fructose 6-phosphate + phosphate</text>
        <dbReference type="Rhea" id="RHEA:11064"/>
        <dbReference type="ChEBI" id="CHEBI:15377"/>
        <dbReference type="ChEBI" id="CHEBI:32966"/>
        <dbReference type="ChEBI" id="CHEBI:43474"/>
        <dbReference type="ChEBI" id="CHEBI:57634"/>
        <dbReference type="EC" id="3.1.3.11"/>
    </reaction>
</comment>
<dbReference type="InterPro" id="IPR044015">
    <property type="entry name" value="FBPase_C_dom"/>
</dbReference>
<dbReference type="GO" id="GO:0005986">
    <property type="term" value="P:sucrose biosynthetic process"/>
    <property type="evidence" value="ECO:0007669"/>
    <property type="project" value="TreeGrafter"/>
</dbReference>
<evidence type="ECO:0000256" key="2">
    <source>
        <dbReference type="ARBA" id="ARBA00001946"/>
    </source>
</evidence>
<dbReference type="Gene3D" id="3.40.190.80">
    <property type="match status" value="1"/>
</dbReference>
<sequence>MTSIHCFYSLENSLHSILTAICTSSIEIEKKVRYSGLYQLHGNHSSQNMSGDVQKKLDVVSNDIMIHYLIHSYACNVLLSEENEEPIMVSADKKGKYLVAFDPLDGSSNIDCNAPLGTIFSISENEENEVLLNGNRILMAGYVLYGPSTEMVIAYDSKVNRFMLDETGSFCHIGPIVEGEKKIYSVNEGHSNHWYADTAKFIDECKKMGYAARYIGSMVADVHRTLLYGGVFSYPADKKNKQGKLRLLYECFPMAKIVECAGGRAIVGNLSNQRILDVVPTSIHQRIPILLGSSKEIKRYENVLCLIPKL</sequence>
<evidence type="ECO:0000256" key="7">
    <source>
        <dbReference type="ARBA" id="ARBA00022723"/>
    </source>
</evidence>
<evidence type="ECO:0000259" key="13">
    <source>
        <dbReference type="Pfam" id="PF18913"/>
    </source>
</evidence>
<dbReference type="CDD" id="cd00354">
    <property type="entry name" value="FBPase"/>
    <property type="match status" value="1"/>
</dbReference>
<dbReference type="InterPro" id="IPR000146">
    <property type="entry name" value="FBPase_class-1"/>
</dbReference>
<dbReference type="SUPFAM" id="SSF56655">
    <property type="entry name" value="Carbohydrate phosphatase"/>
    <property type="match status" value="1"/>
</dbReference>
<dbReference type="AlphaFoldDB" id="A0A6C0BHS8"/>
<keyword evidence="9" id="KW-0460">Magnesium</keyword>
<keyword evidence="7" id="KW-0479">Metal-binding</keyword>